<sequence>MTNPYLSQNEKEMKNEKIENAVNNSATMEQNNLLQNIMPNFNSGNFLQGVLIGAVASYILTNENAQQAIFKSVVRMGKLLQAGTEELKERFEDAKAEIEAEEN</sequence>
<evidence type="ECO:0000313" key="2">
    <source>
        <dbReference type="Proteomes" id="UP000240535"/>
    </source>
</evidence>
<reference evidence="2" key="1">
    <citation type="submission" date="2017-10" db="EMBL/GenBank/DDBJ databases">
        <title>Campylobacter species from seals.</title>
        <authorList>
            <person name="Gilbert M.J."/>
            <person name="Zomer A.L."/>
            <person name="Timmerman A.J."/>
            <person name="Duim B."/>
            <person name="Wagenaar J.A."/>
        </authorList>
    </citation>
    <scope>NUCLEOTIDE SEQUENCE [LARGE SCALE GENOMIC DNA]</scope>
    <source>
        <strain evidence="2">17S00004-5</strain>
    </source>
</reference>
<keyword evidence="2" id="KW-1185">Reference proteome</keyword>
<accession>A0A2P8QYZ2</accession>
<gene>
    <name evidence="1" type="ORF">CQ405_07805</name>
</gene>
<organism evidence="1 2">
    <name type="scientific">Campylobacter blaseri</name>
    <dbReference type="NCBI Taxonomy" id="2042961"/>
    <lineage>
        <taxon>Bacteria</taxon>
        <taxon>Pseudomonadati</taxon>
        <taxon>Campylobacterota</taxon>
        <taxon>Epsilonproteobacteria</taxon>
        <taxon>Campylobacterales</taxon>
        <taxon>Campylobacteraceae</taxon>
        <taxon>Campylobacter</taxon>
    </lineage>
</organism>
<dbReference type="RefSeq" id="WP_106872401.1">
    <property type="nucleotide sequence ID" value="NZ_CP053841.1"/>
</dbReference>
<name>A0A2P8QYZ2_9BACT</name>
<evidence type="ECO:0000313" key="1">
    <source>
        <dbReference type="EMBL" id="PSM51464.1"/>
    </source>
</evidence>
<dbReference type="AlphaFoldDB" id="A0A2P8QYZ2"/>
<dbReference type="EMBL" id="PDHH01000007">
    <property type="protein sequence ID" value="PSM51464.1"/>
    <property type="molecule type" value="Genomic_DNA"/>
</dbReference>
<dbReference type="OrthoDB" id="5340209at2"/>
<protein>
    <submittedName>
        <fullName evidence="1">Uncharacterized protein</fullName>
    </submittedName>
</protein>
<comment type="caution">
    <text evidence="1">The sequence shown here is derived from an EMBL/GenBank/DDBJ whole genome shotgun (WGS) entry which is preliminary data.</text>
</comment>
<proteinExistence type="predicted"/>
<dbReference type="Proteomes" id="UP000240535">
    <property type="component" value="Unassembled WGS sequence"/>
</dbReference>